<dbReference type="AlphaFoldDB" id="A0A0E9V3T1"/>
<dbReference type="EMBL" id="GBXM01026312">
    <property type="protein sequence ID" value="JAH82265.1"/>
    <property type="molecule type" value="Transcribed_RNA"/>
</dbReference>
<dbReference type="EMBL" id="GBXM01028798">
    <property type="protein sequence ID" value="JAH79779.1"/>
    <property type="molecule type" value="Transcribed_RNA"/>
</dbReference>
<reference evidence="1" key="1">
    <citation type="submission" date="2014-11" db="EMBL/GenBank/DDBJ databases">
        <authorList>
            <person name="Amaro Gonzalez C."/>
        </authorList>
    </citation>
    <scope>NUCLEOTIDE SEQUENCE</scope>
</reference>
<name>A0A0E9V3T1_ANGAN</name>
<proteinExistence type="predicted"/>
<reference evidence="1" key="2">
    <citation type="journal article" date="2015" name="Fish Shellfish Immunol.">
        <title>Early steps in the European eel (Anguilla anguilla)-Vibrio vulnificus interaction in the gills: Role of the RtxA13 toxin.</title>
        <authorList>
            <person name="Callol A."/>
            <person name="Pajuelo D."/>
            <person name="Ebbesson L."/>
            <person name="Teles M."/>
            <person name="MacKenzie S."/>
            <person name="Amaro C."/>
        </authorList>
    </citation>
    <scope>NUCLEOTIDE SEQUENCE</scope>
</reference>
<accession>A0A0E9V3T1</accession>
<evidence type="ECO:0000313" key="1">
    <source>
        <dbReference type="EMBL" id="JAH72759.1"/>
    </source>
</evidence>
<protein>
    <submittedName>
        <fullName evidence="1">Uncharacterized protein</fullName>
    </submittedName>
</protein>
<dbReference type="EMBL" id="GBXM01035818">
    <property type="protein sequence ID" value="JAH72759.1"/>
    <property type="molecule type" value="Transcribed_RNA"/>
</dbReference>
<organism evidence="1">
    <name type="scientific">Anguilla anguilla</name>
    <name type="common">European freshwater eel</name>
    <name type="synonym">Muraena anguilla</name>
    <dbReference type="NCBI Taxonomy" id="7936"/>
    <lineage>
        <taxon>Eukaryota</taxon>
        <taxon>Metazoa</taxon>
        <taxon>Chordata</taxon>
        <taxon>Craniata</taxon>
        <taxon>Vertebrata</taxon>
        <taxon>Euteleostomi</taxon>
        <taxon>Actinopterygii</taxon>
        <taxon>Neopterygii</taxon>
        <taxon>Teleostei</taxon>
        <taxon>Anguilliformes</taxon>
        <taxon>Anguillidae</taxon>
        <taxon>Anguilla</taxon>
    </lineage>
</organism>
<sequence length="25" mass="2891">MVSLKLFISSNKCLLHSARTFLPRQ</sequence>